<dbReference type="NCBIfam" id="TIGR04183">
    <property type="entry name" value="Por_Secre_tail"/>
    <property type="match status" value="1"/>
</dbReference>
<dbReference type="Pfam" id="PF18911">
    <property type="entry name" value="PKD_4"/>
    <property type="match status" value="2"/>
</dbReference>
<dbReference type="SUPFAM" id="SSF49299">
    <property type="entry name" value="PKD domain"/>
    <property type="match status" value="3"/>
</dbReference>
<dbReference type="PROSITE" id="PS50093">
    <property type="entry name" value="PKD"/>
    <property type="match status" value="3"/>
</dbReference>
<dbReference type="PANTHER" id="PTHR47466:SF1">
    <property type="entry name" value="METALLOPROTEASE MEP1 (AFU_ORTHOLOGUE AFUA_1G07730)-RELATED"/>
    <property type="match status" value="1"/>
</dbReference>
<comment type="caution">
    <text evidence="11">The sequence shown here is derived from an EMBL/GenBank/DDBJ whole genome shotgun (WGS) entry which is preliminary data.</text>
</comment>
<evidence type="ECO:0000256" key="1">
    <source>
        <dbReference type="ARBA" id="ARBA00008721"/>
    </source>
</evidence>
<evidence type="ECO:0000256" key="8">
    <source>
        <dbReference type="ARBA" id="ARBA00023157"/>
    </source>
</evidence>
<dbReference type="InterPro" id="IPR008754">
    <property type="entry name" value="Peptidase_M43"/>
</dbReference>
<dbReference type="Gene3D" id="2.60.120.260">
    <property type="entry name" value="Galactose-binding domain-like"/>
    <property type="match status" value="1"/>
</dbReference>
<dbReference type="EMBL" id="JAWXVI010000001">
    <property type="protein sequence ID" value="MDX6188058.1"/>
    <property type="molecule type" value="Genomic_DNA"/>
</dbReference>
<dbReference type="InterPro" id="IPR035986">
    <property type="entry name" value="PKD_dom_sf"/>
</dbReference>
<dbReference type="Proteomes" id="UP001273350">
    <property type="component" value="Unassembled WGS sequence"/>
</dbReference>
<sequence>MKKNYFFAAVFLCQFLISFGQNPIGCGTKLSQQEEAAFLKSLSKIKTWKKSNTRKTVATPYIIPVVFHILADGTNINNAFTKEQMKCRIDDALLTVNKDFNGLFPEYATTDPRFDAIKSKLNIQFVLATVDPEGNPLEIPGLDWHPEAHVVDGYDAKIYDYIWYGKNSKYYLDVLVVDEPNTGQGSVGSGHAFLPIQDAIPRVAYNHRYIGSTCGSNASATFAKVMTHEFGHYFGLKHTFQDDCDAVNDGMADTPPTKVAEGCARNVLNSCGVYPNAENHMDYNTDCQNMYTRDQTNAMTYWLDDKTVAKYPRGLLWQESNLSSVGVIETAPIANFNSNTTAICSGKTIAFKDRSLGLPTSRVWTFEGGIPATSTDLNPVVQYHTAGKFEVTLQVTNALGMNTKQVLNYIEVDQKSGVNLVENFTGVFPPLGWEITNPDNGLAWEKRKDVGHNDSSCMIMNNADNAVVGALDYIRLPYLNFAAGQNSQLFFDLAYTKFDDASPDVLKVEVSTDCGLTWNEVYSKTHTLLETTQVPTALANNWVPVSDANWRKEIVDLSAYQGNSNVSIRFVNVSGYGTRIWIDNVNVAIIQTATPVSDFASNVRGTRCTSVTAPFLDVSTGNPTSWEWSFPGGTPASSIEKNPIVTYNSPGSYGVTLSTKNGNGTGTTVTKNNFITVVDPDRTSFIEGFENSFPPAEWEISNPDHKLTWEKRANVGHNSPSCMVMNNADNAKVGEIDEIILKPADLSVGITDFSFDVAYAKFDTESPDVLEILASKDCGLTWESVYVKTHTELETYVSADPNNWVPVSDSDWRTERVLLSNFKGVANVLFKFKNTSGYGSRIWIDNVKFTFDSKETPFSEFVVESQKQCSDLPIAFRDNSTGEPTSWSWSFPGGTPATSTSKTPAVIYDSPGTYTVTLTASNSYGAGSVMAKTDVVVINGKNSLPFSENFEASFPIQDWEIINPDKDVITWEKRSDAGKGDLSCLVINNADNPTGLIDELILKAMDFSSSATPFLSFDLAYTQYLNAFDPAPAPDKIDIEVSSDCGVTWTNVYAKNQLQLQTVSPPIQDDPATTAANETNDWIPTKDSDWRTEKIDLSIVKNQKSVLVKIKNTSGYGTRIWFDNLKINNGSNLAVTKPKGANNLSGVQVYPNPSSNVFHVITPVSADSYTVTVHDIGGRMIYKETFSGESTTDKAINLSGKTKGVYFLNVTSSTKKGYTQKIIKQ</sequence>
<dbReference type="InterPro" id="IPR024079">
    <property type="entry name" value="MetalloPept_cat_dom_sf"/>
</dbReference>
<gene>
    <name evidence="11" type="ORF">SGQ83_01735</name>
</gene>
<dbReference type="PANTHER" id="PTHR47466">
    <property type="match status" value="1"/>
</dbReference>
<dbReference type="InterPro" id="IPR026444">
    <property type="entry name" value="Secre_tail"/>
</dbReference>
<dbReference type="SUPFAM" id="SSF55486">
    <property type="entry name" value="Metalloproteases ('zincins'), catalytic domain"/>
    <property type="match status" value="1"/>
</dbReference>
<evidence type="ECO:0000256" key="2">
    <source>
        <dbReference type="ARBA" id="ARBA00022670"/>
    </source>
</evidence>
<dbReference type="Pfam" id="PF00801">
    <property type="entry name" value="PKD"/>
    <property type="match status" value="1"/>
</dbReference>
<name>A0ABU4R7P7_9FLAO</name>
<accession>A0ABU4R7P7</accession>
<keyword evidence="4" id="KW-0732">Signal</keyword>
<dbReference type="Gene3D" id="2.60.40.10">
    <property type="entry name" value="Immunoglobulins"/>
    <property type="match status" value="3"/>
</dbReference>
<dbReference type="SMART" id="SM00089">
    <property type="entry name" value="PKD"/>
    <property type="match status" value="3"/>
</dbReference>
<dbReference type="Pfam" id="PF18962">
    <property type="entry name" value="Por_Secre_tail"/>
    <property type="match status" value="1"/>
</dbReference>
<keyword evidence="7" id="KW-0482">Metalloprotease</keyword>
<keyword evidence="3" id="KW-0479">Metal-binding</keyword>
<reference evidence="11 12" key="1">
    <citation type="submission" date="2023-11" db="EMBL/GenBank/DDBJ databases">
        <title>Unpublished Manusciprt.</title>
        <authorList>
            <person name="Saticioglu I.B."/>
            <person name="Ay H."/>
            <person name="Ajmi N."/>
            <person name="Altun S."/>
            <person name="Duman M."/>
        </authorList>
    </citation>
    <scope>NUCLEOTIDE SEQUENCE [LARGE SCALE GENOMIC DNA]</scope>
    <source>
        <strain evidence="11 12">Fl-318</strain>
    </source>
</reference>
<feature type="domain" description="PKD" evidence="10">
    <location>
        <begin position="332"/>
        <end position="412"/>
    </location>
</feature>
<keyword evidence="12" id="KW-1185">Reference proteome</keyword>
<protein>
    <submittedName>
        <fullName evidence="11">PKD domain-containing protein</fullName>
    </submittedName>
</protein>
<organism evidence="11 12">
    <name type="scientific">Flavobacterium cupriresistens</name>
    <dbReference type="NCBI Taxonomy" id="2893885"/>
    <lineage>
        <taxon>Bacteria</taxon>
        <taxon>Pseudomonadati</taxon>
        <taxon>Bacteroidota</taxon>
        <taxon>Flavobacteriia</taxon>
        <taxon>Flavobacteriales</taxon>
        <taxon>Flavobacteriaceae</taxon>
        <taxon>Flavobacterium</taxon>
    </lineage>
</organism>
<dbReference type="RefSeq" id="WP_230002535.1">
    <property type="nucleotide sequence ID" value="NZ_CP087134.1"/>
</dbReference>
<dbReference type="InterPro" id="IPR000601">
    <property type="entry name" value="PKD_dom"/>
</dbReference>
<comment type="similarity">
    <text evidence="1">Belongs to the peptidase M43B family.</text>
</comment>
<evidence type="ECO:0000259" key="10">
    <source>
        <dbReference type="PROSITE" id="PS50093"/>
    </source>
</evidence>
<dbReference type="InterPro" id="IPR013783">
    <property type="entry name" value="Ig-like_fold"/>
</dbReference>
<keyword evidence="8" id="KW-1015">Disulfide bond</keyword>
<feature type="region of interest" description="Disordered" evidence="9">
    <location>
        <begin position="883"/>
        <end position="902"/>
    </location>
</feature>
<evidence type="ECO:0000256" key="3">
    <source>
        <dbReference type="ARBA" id="ARBA00022723"/>
    </source>
</evidence>
<evidence type="ECO:0000313" key="11">
    <source>
        <dbReference type="EMBL" id="MDX6188058.1"/>
    </source>
</evidence>
<evidence type="ECO:0000256" key="5">
    <source>
        <dbReference type="ARBA" id="ARBA00022801"/>
    </source>
</evidence>
<evidence type="ECO:0000256" key="4">
    <source>
        <dbReference type="ARBA" id="ARBA00022729"/>
    </source>
</evidence>
<evidence type="ECO:0000256" key="9">
    <source>
        <dbReference type="SAM" id="MobiDB-lite"/>
    </source>
</evidence>
<feature type="domain" description="PKD" evidence="10">
    <location>
        <begin position="615"/>
        <end position="677"/>
    </location>
</feature>
<evidence type="ECO:0000256" key="7">
    <source>
        <dbReference type="ARBA" id="ARBA00023049"/>
    </source>
</evidence>
<proteinExistence type="inferred from homology"/>
<keyword evidence="5" id="KW-0378">Hydrolase</keyword>
<dbReference type="Pfam" id="PF05572">
    <property type="entry name" value="Peptidase_M43"/>
    <property type="match status" value="1"/>
</dbReference>
<dbReference type="Gene3D" id="3.40.390.10">
    <property type="entry name" value="Collagenase (Catalytic Domain)"/>
    <property type="match status" value="1"/>
</dbReference>
<dbReference type="CDD" id="cd00146">
    <property type="entry name" value="PKD"/>
    <property type="match status" value="2"/>
</dbReference>
<feature type="domain" description="PKD" evidence="10">
    <location>
        <begin position="857"/>
        <end position="942"/>
    </location>
</feature>
<keyword evidence="6" id="KW-0862">Zinc</keyword>
<evidence type="ECO:0000313" key="12">
    <source>
        <dbReference type="Proteomes" id="UP001273350"/>
    </source>
</evidence>
<dbReference type="InterPro" id="IPR022409">
    <property type="entry name" value="PKD/Chitinase_dom"/>
</dbReference>
<keyword evidence="2" id="KW-0645">Protease</keyword>
<evidence type="ECO:0000256" key="6">
    <source>
        <dbReference type="ARBA" id="ARBA00022833"/>
    </source>
</evidence>